<evidence type="ECO:0000313" key="3">
    <source>
        <dbReference type="Proteomes" id="UP000316612"/>
    </source>
</evidence>
<keyword evidence="1" id="KW-0472">Membrane</keyword>
<comment type="caution">
    <text evidence="2">The sequence shown here is derived from an EMBL/GenBank/DDBJ whole genome shotgun (WGS) entry which is preliminary data.</text>
</comment>
<proteinExistence type="predicted"/>
<keyword evidence="3" id="KW-1185">Reference proteome</keyword>
<protein>
    <submittedName>
        <fullName evidence="2">Uncharacterized protein</fullName>
    </submittedName>
</protein>
<keyword evidence="1" id="KW-0812">Transmembrane</keyword>
<evidence type="ECO:0000313" key="2">
    <source>
        <dbReference type="EMBL" id="GED07544.1"/>
    </source>
</evidence>
<gene>
    <name evidence="2" type="ORF">AUR04nite_30760</name>
</gene>
<name>A0A4Y4DUJ1_GLUUR</name>
<dbReference type="Proteomes" id="UP000316612">
    <property type="component" value="Unassembled WGS sequence"/>
</dbReference>
<accession>A0A4Y4DUJ1</accession>
<dbReference type="AlphaFoldDB" id="A0A4Y4DUJ1"/>
<evidence type="ECO:0000256" key="1">
    <source>
        <dbReference type="SAM" id="Phobius"/>
    </source>
</evidence>
<dbReference type="EMBL" id="BJNY01000022">
    <property type="protein sequence ID" value="GED07544.1"/>
    <property type="molecule type" value="Genomic_DNA"/>
</dbReference>
<keyword evidence="1" id="KW-1133">Transmembrane helix</keyword>
<sequence length="134" mass="14621">MWFIDADNQDFERSEKLVATAPHHQATLVSHKTSGRSGEPAKVDVNGRRLDLSWDLPGLRSMELGSTFDVVLDPDYPLAAIPVDFALGPGNSPGTQLGNKMLAFLPTLVIVGLVLRVCASRHPLRMFEPKEADA</sequence>
<organism evidence="2 3">
    <name type="scientific">Glutamicibacter uratoxydans</name>
    <name type="common">Arthrobacter uratoxydans</name>
    <dbReference type="NCBI Taxonomy" id="43667"/>
    <lineage>
        <taxon>Bacteria</taxon>
        <taxon>Bacillati</taxon>
        <taxon>Actinomycetota</taxon>
        <taxon>Actinomycetes</taxon>
        <taxon>Micrococcales</taxon>
        <taxon>Micrococcaceae</taxon>
        <taxon>Glutamicibacter</taxon>
    </lineage>
</organism>
<reference evidence="2 3" key="1">
    <citation type="submission" date="2019-06" db="EMBL/GenBank/DDBJ databases">
        <title>Whole genome shotgun sequence of Glutamicibacter uratoxydans NBRC 15515.</title>
        <authorList>
            <person name="Hosoyama A."/>
            <person name="Uohara A."/>
            <person name="Ohji S."/>
            <person name="Ichikawa N."/>
        </authorList>
    </citation>
    <scope>NUCLEOTIDE SEQUENCE [LARGE SCALE GENOMIC DNA]</scope>
    <source>
        <strain evidence="2 3">NBRC 15515</strain>
    </source>
</reference>
<feature type="transmembrane region" description="Helical" evidence="1">
    <location>
        <begin position="101"/>
        <end position="119"/>
    </location>
</feature>